<feature type="domain" description="TraK N-terminal" evidence="1">
    <location>
        <begin position="27"/>
        <end position="126"/>
    </location>
</feature>
<dbReference type="InterPro" id="IPR010563">
    <property type="entry name" value="TraK_N"/>
</dbReference>
<comment type="caution">
    <text evidence="2">The sequence shown here is derived from an EMBL/GenBank/DDBJ whole genome shotgun (WGS) entry which is preliminary data.</text>
</comment>
<dbReference type="AlphaFoldDB" id="A0A644TIS5"/>
<proteinExistence type="predicted"/>
<organism evidence="2">
    <name type="scientific">bioreactor metagenome</name>
    <dbReference type="NCBI Taxonomy" id="1076179"/>
    <lineage>
        <taxon>unclassified sequences</taxon>
        <taxon>metagenomes</taxon>
        <taxon>ecological metagenomes</taxon>
    </lineage>
</organism>
<evidence type="ECO:0000313" key="2">
    <source>
        <dbReference type="EMBL" id="MPL66182.1"/>
    </source>
</evidence>
<protein>
    <recommendedName>
        <fullName evidence="1">TraK N-terminal domain-containing protein</fullName>
    </recommendedName>
</protein>
<dbReference type="EMBL" id="VSSQ01000031">
    <property type="protein sequence ID" value="MPL66182.1"/>
    <property type="molecule type" value="Genomic_DNA"/>
</dbReference>
<sequence length="242" mass="28199">MKKLILLAISFITLNATDTIIYYGDIVNIKVSQNSWNRIIFDSEVNAEPIYSKEKNVEIYKANNSVFIKFKPMIKLEVADKQERILDIDYSNSKKSELFISTKNGTYSFTIEPANVDAKTYLIQNVQNKNENLLKFEMNEPRKIFKDITKDIFLNEEVENYEKVKFSKEATILDNLTIYPTHIFKGKIYSAYLFNVTAREDIQNINEKLFLNLDLKNKRSIALKDKKLLKNQTTQLIIIVGN</sequence>
<name>A0A644TIS5_9ZZZZ</name>
<dbReference type="Pfam" id="PF06586">
    <property type="entry name" value="TraK_N"/>
    <property type="match status" value="1"/>
</dbReference>
<evidence type="ECO:0000259" key="1">
    <source>
        <dbReference type="Pfam" id="PF06586"/>
    </source>
</evidence>
<gene>
    <name evidence="2" type="ORF">SDC9_11851</name>
</gene>
<reference evidence="2" key="1">
    <citation type="submission" date="2019-08" db="EMBL/GenBank/DDBJ databases">
        <authorList>
            <person name="Kucharzyk K."/>
            <person name="Murdoch R.W."/>
            <person name="Higgins S."/>
            <person name="Loffler F."/>
        </authorList>
    </citation>
    <scope>NUCLEOTIDE SEQUENCE</scope>
</reference>
<accession>A0A644TIS5</accession>